<proteinExistence type="predicted"/>
<organism evidence="1 2">
    <name type="scientific">Tenacibaculum todarodis</name>
    <dbReference type="NCBI Taxonomy" id="1850252"/>
    <lineage>
        <taxon>Bacteria</taxon>
        <taxon>Pseudomonadati</taxon>
        <taxon>Bacteroidota</taxon>
        <taxon>Flavobacteriia</taxon>
        <taxon>Flavobacteriales</taxon>
        <taxon>Flavobacteriaceae</taxon>
        <taxon>Tenacibaculum</taxon>
    </lineage>
</organism>
<dbReference type="Pfam" id="PF13692">
    <property type="entry name" value="Glyco_trans_1_4"/>
    <property type="match status" value="1"/>
</dbReference>
<dbReference type="SUPFAM" id="SSF53756">
    <property type="entry name" value="UDP-Glycosyltransferase/glycogen phosphorylase"/>
    <property type="match status" value="1"/>
</dbReference>
<dbReference type="EMBL" id="CP018155">
    <property type="protein sequence ID" value="APG65854.1"/>
    <property type="molecule type" value="Genomic_DNA"/>
</dbReference>
<evidence type="ECO:0000313" key="2">
    <source>
        <dbReference type="Proteomes" id="UP000181898"/>
    </source>
</evidence>
<dbReference type="PANTHER" id="PTHR12526">
    <property type="entry name" value="GLYCOSYLTRANSFERASE"/>
    <property type="match status" value="1"/>
</dbReference>
<name>A0A1L3JL88_9FLAO</name>
<dbReference type="OrthoDB" id="9807209at2"/>
<dbReference type="AlphaFoldDB" id="A0A1L3JL88"/>
<evidence type="ECO:0008006" key="3">
    <source>
        <dbReference type="Google" id="ProtNLM"/>
    </source>
</evidence>
<dbReference type="Proteomes" id="UP000181898">
    <property type="component" value="Chromosome"/>
</dbReference>
<dbReference type="STRING" id="1850252.LPB136_10975"/>
<dbReference type="KEGG" id="ten:LPB136_10975"/>
<accession>A0A1L3JL88</accession>
<evidence type="ECO:0000313" key="1">
    <source>
        <dbReference type="EMBL" id="APG65854.1"/>
    </source>
</evidence>
<gene>
    <name evidence="1" type="ORF">LPB136_10975</name>
</gene>
<keyword evidence="2" id="KW-1185">Reference proteome</keyword>
<dbReference type="CDD" id="cd03801">
    <property type="entry name" value="GT4_PimA-like"/>
    <property type="match status" value="1"/>
</dbReference>
<dbReference type="PANTHER" id="PTHR12526:SF630">
    <property type="entry name" value="GLYCOSYLTRANSFERASE"/>
    <property type="match status" value="1"/>
</dbReference>
<dbReference type="Gene3D" id="3.40.50.2000">
    <property type="entry name" value="Glycogen Phosphorylase B"/>
    <property type="match status" value="2"/>
</dbReference>
<dbReference type="RefSeq" id="WP_072556378.1">
    <property type="nucleotide sequence ID" value="NZ_CP018155.1"/>
</dbReference>
<protein>
    <recommendedName>
        <fullName evidence="3">Glycosyl transferase family 1</fullName>
    </recommendedName>
</protein>
<reference evidence="1 2" key="1">
    <citation type="submission" date="2016-11" db="EMBL/GenBank/DDBJ databases">
        <title>Tenacibaculum sp. LPB0136, isolated from marine environment.</title>
        <authorList>
            <person name="Kim E."/>
            <person name="Yi H."/>
        </authorList>
    </citation>
    <scope>NUCLEOTIDE SEQUENCE [LARGE SCALE GENOMIC DNA]</scope>
    <source>
        <strain evidence="1 2">LPB0136</strain>
    </source>
</reference>
<sequence>MGKDKLLLIFFRAPYPLLSGGQIRMYQNLRILSKHFDIDLLFLTDGPVENSTIKELSKYTKDLHWYTFKKSQYYLNTLRGLFTSDPLQTNYFYSRKVQKWIDRNIKKYPYVFCHTIRTTKYVQKHSNTIKIVDFVDAISMNYEKAYQKKNFGLWKLLYYIDKNRLKRYEERILNEFDKSIIISNVDKEYILSENSKKSIKVVPNCIFPDIVKNNYTIPEKHKICFIGKMDYEPNQTAVFYFINRILPHVVKKNPTIKFEVVGVQPTEQIKNLSVHNNINVTGYVEDIEREIKESKIIVAPMVSGAGVQNKILQSMYLKKCVVTTNLGAEGLVNVTNNEIIIEDNPSAFAEKINYYLANKDLRDAIGINAKEYIKKTFSEEKVEQLLKEYLID</sequence>